<organism evidence="1">
    <name type="scientific">Rhizophora mucronata</name>
    <name type="common">Asiatic mangrove</name>
    <dbReference type="NCBI Taxonomy" id="61149"/>
    <lineage>
        <taxon>Eukaryota</taxon>
        <taxon>Viridiplantae</taxon>
        <taxon>Streptophyta</taxon>
        <taxon>Embryophyta</taxon>
        <taxon>Tracheophyta</taxon>
        <taxon>Spermatophyta</taxon>
        <taxon>Magnoliopsida</taxon>
        <taxon>eudicotyledons</taxon>
        <taxon>Gunneridae</taxon>
        <taxon>Pentapetalae</taxon>
        <taxon>rosids</taxon>
        <taxon>fabids</taxon>
        <taxon>Malpighiales</taxon>
        <taxon>Rhizophoraceae</taxon>
        <taxon>Rhizophora</taxon>
    </lineage>
</organism>
<dbReference type="AlphaFoldDB" id="A0A2P2N2J4"/>
<proteinExistence type="predicted"/>
<accession>A0A2P2N2J4</accession>
<sequence>MALFTVQYFYNSRCNRHYNAHAVIFIYMVCLTDRIYNLCCLYCQSKFCL</sequence>
<protein>
    <submittedName>
        <fullName evidence="1">Uncharacterized protein</fullName>
    </submittedName>
</protein>
<name>A0A2P2N2J4_RHIMU</name>
<dbReference type="EMBL" id="GGEC01056194">
    <property type="protein sequence ID" value="MBX36678.1"/>
    <property type="molecule type" value="Transcribed_RNA"/>
</dbReference>
<reference evidence="1" key="1">
    <citation type="submission" date="2018-02" db="EMBL/GenBank/DDBJ databases">
        <title>Rhizophora mucronata_Transcriptome.</title>
        <authorList>
            <person name="Meera S.P."/>
            <person name="Sreeshan A."/>
            <person name="Augustine A."/>
        </authorList>
    </citation>
    <scope>NUCLEOTIDE SEQUENCE</scope>
    <source>
        <tissue evidence="1">Leaf</tissue>
    </source>
</reference>
<evidence type="ECO:0000313" key="1">
    <source>
        <dbReference type="EMBL" id="MBX36678.1"/>
    </source>
</evidence>